<gene>
    <name evidence="2" type="ORF">CCR94_23400</name>
</gene>
<dbReference type="EMBL" id="NHSJ01000138">
    <property type="protein sequence ID" value="PPQ25979.1"/>
    <property type="molecule type" value="Genomic_DNA"/>
</dbReference>
<evidence type="ECO:0000259" key="1">
    <source>
        <dbReference type="PROSITE" id="PS50943"/>
    </source>
</evidence>
<name>A0A2S6MUE6_9HYPH</name>
<dbReference type="Proteomes" id="UP000239089">
    <property type="component" value="Unassembled WGS sequence"/>
</dbReference>
<keyword evidence="3" id="KW-1185">Reference proteome</keyword>
<dbReference type="InterPro" id="IPR001387">
    <property type="entry name" value="Cro/C1-type_HTH"/>
</dbReference>
<dbReference type="Pfam" id="PF01381">
    <property type="entry name" value="HTH_3"/>
    <property type="match status" value="1"/>
</dbReference>
<dbReference type="GO" id="GO:0003677">
    <property type="term" value="F:DNA binding"/>
    <property type="evidence" value="ECO:0007669"/>
    <property type="project" value="InterPro"/>
</dbReference>
<sequence>MTKVPNPIDRHVGARVRMRRMMIGMSQEKLGESLGLTFQQVQKYEKGTNRISASRLQQISETLNIPLAYFFKGAPVSEGSPNAGFAEGNPEEGYASDFVMTAEGLSLNRAFARITDAKIRKRIVDLIVALAEGEGA</sequence>
<protein>
    <submittedName>
        <fullName evidence="2">Transcriptional regulator</fullName>
    </submittedName>
</protein>
<dbReference type="SMART" id="SM00530">
    <property type="entry name" value="HTH_XRE"/>
    <property type="match status" value="1"/>
</dbReference>
<accession>A0A2S6MUE6</accession>
<dbReference type="CDD" id="cd00093">
    <property type="entry name" value="HTH_XRE"/>
    <property type="match status" value="1"/>
</dbReference>
<comment type="caution">
    <text evidence="2">The sequence shown here is derived from an EMBL/GenBank/DDBJ whole genome shotgun (WGS) entry which is preliminary data.</text>
</comment>
<reference evidence="2 3" key="1">
    <citation type="journal article" date="2018" name="Arch. Microbiol.">
        <title>New insights into the metabolic potential of the phototrophic purple bacterium Rhodopila globiformis DSM 161(T) from its draft genome sequence and evidence for a vanadium-dependent nitrogenase.</title>
        <authorList>
            <person name="Imhoff J.F."/>
            <person name="Rahn T."/>
            <person name="Kunzel S."/>
            <person name="Neulinger S.C."/>
        </authorList>
    </citation>
    <scope>NUCLEOTIDE SEQUENCE [LARGE SCALE GENOMIC DNA]</scope>
    <source>
        <strain evidence="2 3">DSM 16996</strain>
    </source>
</reference>
<dbReference type="Gene3D" id="1.10.260.40">
    <property type="entry name" value="lambda repressor-like DNA-binding domains"/>
    <property type="match status" value="1"/>
</dbReference>
<dbReference type="InterPro" id="IPR010982">
    <property type="entry name" value="Lambda_DNA-bd_dom_sf"/>
</dbReference>
<dbReference type="RefSeq" id="WP_104510696.1">
    <property type="nucleotide sequence ID" value="NZ_JACIGC010000002.1"/>
</dbReference>
<proteinExistence type="predicted"/>
<evidence type="ECO:0000313" key="2">
    <source>
        <dbReference type="EMBL" id="PPQ25979.1"/>
    </source>
</evidence>
<dbReference type="OrthoDB" id="9797172at2"/>
<organism evidence="2 3">
    <name type="scientific">Rhodoblastus sphagnicola</name>
    <dbReference type="NCBI Taxonomy" id="333368"/>
    <lineage>
        <taxon>Bacteria</taxon>
        <taxon>Pseudomonadati</taxon>
        <taxon>Pseudomonadota</taxon>
        <taxon>Alphaproteobacteria</taxon>
        <taxon>Hyphomicrobiales</taxon>
        <taxon>Rhodoblastaceae</taxon>
        <taxon>Rhodoblastus</taxon>
    </lineage>
</organism>
<dbReference type="AlphaFoldDB" id="A0A2S6MUE6"/>
<dbReference type="PROSITE" id="PS50943">
    <property type="entry name" value="HTH_CROC1"/>
    <property type="match status" value="1"/>
</dbReference>
<evidence type="ECO:0000313" key="3">
    <source>
        <dbReference type="Proteomes" id="UP000239089"/>
    </source>
</evidence>
<dbReference type="SUPFAM" id="SSF47413">
    <property type="entry name" value="lambda repressor-like DNA-binding domains"/>
    <property type="match status" value="1"/>
</dbReference>
<feature type="domain" description="HTH cro/C1-type" evidence="1">
    <location>
        <begin position="16"/>
        <end position="70"/>
    </location>
</feature>